<feature type="domain" description="DUF5666" evidence="3">
    <location>
        <begin position="181"/>
        <end position="250"/>
    </location>
</feature>
<feature type="region of interest" description="Disordered" evidence="1">
    <location>
        <begin position="122"/>
        <end position="184"/>
    </location>
</feature>
<gene>
    <name evidence="4" type="ORF">MTAB308_1427</name>
</gene>
<proteinExistence type="predicted"/>
<reference evidence="4 5" key="1">
    <citation type="submission" date="2017-01" db="EMBL/GenBank/DDBJ databases">
        <authorList>
            <consortium name="Urmite Genomes"/>
        </authorList>
    </citation>
    <scope>NUCLEOTIDE SEQUENCE [LARGE SCALE GENOMIC DNA]</scope>
    <source>
        <strain evidence="4 5">AB308</strain>
    </source>
</reference>
<accession>A0A2U3N8W5</accession>
<feature type="compositionally biased region" description="Low complexity" evidence="1">
    <location>
        <begin position="153"/>
        <end position="166"/>
    </location>
</feature>
<feature type="signal peptide" evidence="2">
    <location>
        <begin position="1"/>
        <end position="28"/>
    </location>
</feature>
<keyword evidence="4" id="KW-0449">Lipoprotein</keyword>
<sequence length="266" mass="26043">MGETLISASCPTSRLTRFAILAATGATALSVAACGSSNQSAPTSASTSTSTVTSTTTSQAPAQNEAKVSGLIASVAGNSIQVTKEDKSNAAVNFTSTTKITEVSPATLSDVTAGSCVTVRPTKEAQGGQQPVTAASVRVSPSVNGTCPKPKESGPAAGPGSSSPAPSGSPTPAPANAQPVRGSVASVTGNTISVAGTDASGNTTQTSVTVDDKTKYTKLTTATPDAIAQGKCVNARGTMDNAGTLQATSINVRAAVDGKCPGKPRG</sequence>
<keyword evidence="5" id="KW-1185">Reference proteome</keyword>
<dbReference type="Proteomes" id="UP000241595">
    <property type="component" value="Unassembled WGS sequence"/>
</dbReference>
<dbReference type="RefSeq" id="WP_245831298.1">
    <property type="nucleotide sequence ID" value="NZ_LT717699.1"/>
</dbReference>
<protein>
    <submittedName>
        <fullName evidence="4">27 kDa lipoprotein antigen</fullName>
    </submittedName>
</protein>
<feature type="compositionally biased region" description="Low complexity" evidence="1">
    <location>
        <begin position="37"/>
        <end position="64"/>
    </location>
</feature>
<evidence type="ECO:0000313" key="5">
    <source>
        <dbReference type="Proteomes" id="UP000241595"/>
    </source>
</evidence>
<evidence type="ECO:0000256" key="1">
    <source>
        <dbReference type="SAM" id="MobiDB-lite"/>
    </source>
</evidence>
<dbReference type="STRING" id="1841859.GCA_900157385_01424"/>
<dbReference type="EMBL" id="FTRV01000010">
    <property type="protein sequence ID" value="SPM27942.1"/>
    <property type="molecule type" value="Genomic_DNA"/>
</dbReference>
<dbReference type="Pfam" id="PF18914">
    <property type="entry name" value="DUF5666"/>
    <property type="match status" value="1"/>
</dbReference>
<feature type="region of interest" description="Disordered" evidence="1">
    <location>
        <begin position="37"/>
        <end position="65"/>
    </location>
</feature>
<feature type="chain" id="PRO_5038969818" evidence="2">
    <location>
        <begin position="29"/>
        <end position="266"/>
    </location>
</feature>
<name>A0A2U3N8W5_9MYCO</name>
<organism evidence="4 5">
    <name type="scientific">Mycobacterium terramassiliense</name>
    <dbReference type="NCBI Taxonomy" id="1841859"/>
    <lineage>
        <taxon>Bacteria</taxon>
        <taxon>Bacillati</taxon>
        <taxon>Actinomycetota</taxon>
        <taxon>Actinomycetes</taxon>
        <taxon>Mycobacteriales</taxon>
        <taxon>Mycobacteriaceae</taxon>
        <taxon>Mycobacterium</taxon>
    </lineage>
</organism>
<feature type="compositionally biased region" description="Polar residues" evidence="1">
    <location>
        <begin position="127"/>
        <end position="145"/>
    </location>
</feature>
<dbReference type="AlphaFoldDB" id="A0A2U3N8W5"/>
<keyword evidence="2" id="KW-0732">Signal</keyword>
<evidence type="ECO:0000259" key="3">
    <source>
        <dbReference type="Pfam" id="PF18914"/>
    </source>
</evidence>
<evidence type="ECO:0000256" key="2">
    <source>
        <dbReference type="SAM" id="SignalP"/>
    </source>
</evidence>
<dbReference type="InterPro" id="IPR043724">
    <property type="entry name" value="DUF5666"/>
</dbReference>
<evidence type="ECO:0000313" key="4">
    <source>
        <dbReference type="EMBL" id="SPM27942.1"/>
    </source>
</evidence>